<dbReference type="SUPFAM" id="SSF53335">
    <property type="entry name" value="S-adenosyl-L-methionine-dependent methyltransferases"/>
    <property type="match status" value="1"/>
</dbReference>
<evidence type="ECO:0000256" key="2">
    <source>
        <dbReference type="ARBA" id="ARBA00022679"/>
    </source>
</evidence>
<dbReference type="InterPro" id="IPR029063">
    <property type="entry name" value="SAM-dependent_MTases_sf"/>
</dbReference>
<evidence type="ECO:0000313" key="5">
    <source>
        <dbReference type="Proteomes" id="UP000037247"/>
    </source>
</evidence>
<dbReference type="GO" id="GO:0032259">
    <property type="term" value="P:methylation"/>
    <property type="evidence" value="ECO:0007669"/>
    <property type="project" value="UniProtKB-KW"/>
</dbReference>
<feature type="domain" description="Methyltransferase" evidence="3">
    <location>
        <begin position="46"/>
        <end position="136"/>
    </location>
</feature>
<dbReference type="CDD" id="cd02440">
    <property type="entry name" value="AdoMet_MTases"/>
    <property type="match status" value="1"/>
</dbReference>
<comment type="caution">
    <text evidence="4">The sequence shown here is derived from an EMBL/GenBank/DDBJ whole genome shotgun (WGS) entry which is preliminary data.</text>
</comment>
<dbReference type="PANTHER" id="PTHR43861">
    <property type="entry name" value="TRANS-ACONITATE 2-METHYLTRANSFERASE-RELATED"/>
    <property type="match status" value="1"/>
</dbReference>
<sequence>MEQPGYDALAQLYADSFPTPYQCAVERHAVEAFADEVRDHDRSATVFDVGCGIGHVTADLVRWGVRTVGLEPSNGMRTIAMRTYPECHFIDDDALLTRAAADIECGAILARFSLIHVPPDELPDVLAAWASRLTSGAPVLIGTQASLNADTIAFDHRVAPAWRWHPDALARILFDAGFDETWRLIAQADDTHRFPELHLMARRR</sequence>
<dbReference type="PANTHER" id="PTHR43861:SF1">
    <property type="entry name" value="TRANS-ACONITATE 2-METHYLTRANSFERASE"/>
    <property type="match status" value="1"/>
</dbReference>
<keyword evidence="5" id="KW-1185">Reference proteome</keyword>
<dbReference type="Gene3D" id="3.40.50.150">
    <property type="entry name" value="Vaccinia Virus protein VP39"/>
    <property type="match status" value="1"/>
</dbReference>
<protein>
    <submittedName>
        <fullName evidence="4">Methyltransferase type 11</fullName>
    </submittedName>
</protein>
<reference evidence="4 5" key="1">
    <citation type="submission" date="2015-05" db="EMBL/GenBank/DDBJ databases">
        <title>Draft genome sequence of the bacterium Gordonia jacobaea a new member of the Gordonia genus.</title>
        <authorList>
            <person name="Jimenez-Galisteo G."/>
            <person name="Dominguez A."/>
            <person name="Munoz E."/>
            <person name="Vinas M."/>
        </authorList>
    </citation>
    <scope>NUCLEOTIDE SEQUENCE [LARGE SCALE GENOMIC DNA]</scope>
    <source>
        <strain evidence="5">mv1</strain>
    </source>
</reference>
<accession>A0ABR5IBQ1</accession>
<evidence type="ECO:0000313" key="4">
    <source>
        <dbReference type="EMBL" id="KNA90806.1"/>
    </source>
</evidence>
<organism evidence="4 5">
    <name type="scientific">Gordonia jacobaea</name>
    <dbReference type="NCBI Taxonomy" id="122202"/>
    <lineage>
        <taxon>Bacteria</taxon>
        <taxon>Bacillati</taxon>
        <taxon>Actinomycetota</taxon>
        <taxon>Actinomycetes</taxon>
        <taxon>Mycobacteriales</taxon>
        <taxon>Gordoniaceae</taxon>
        <taxon>Gordonia</taxon>
    </lineage>
</organism>
<keyword evidence="1 4" id="KW-0489">Methyltransferase</keyword>
<dbReference type="Proteomes" id="UP000037247">
    <property type="component" value="Unassembled WGS sequence"/>
</dbReference>
<keyword evidence="2" id="KW-0808">Transferase</keyword>
<proteinExistence type="predicted"/>
<evidence type="ECO:0000256" key="1">
    <source>
        <dbReference type="ARBA" id="ARBA00022603"/>
    </source>
</evidence>
<dbReference type="RefSeq" id="WP_049699740.1">
    <property type="nucleotide sequence ID" value="NZ_LDTZ01000018.1"/>
</dbReference>
<dbReference type="InterPro" id="IPR041698">
    <property type="entry name" value="Methyltransf_25"/>
</dbReference>
<gene>
    <name evidence="4" type="ORF">ABW18_14940</name>
</gene>
<name>A0ABR5IBQ1_9ACTN</name>
<dbReference type="GO" id="GO:0008168">
    <property type="term" value="F:methyltransferase activity"/>
    <property type="evidence" value="ECO:0007669"/>
    <property type="project" value="UniProtKB-KW"/>
</dbReference>
<dbReference type="Pfam" id="PF13649">
    <property type="entry name" value="Methyltransf_25"/>
    <property type="match status" value="1"/>
</dbReference>
<dbReference type="EMBL" id="LDTZ01000018">
    <property type="protein sequence ID" value="KNA90806.1"/>
    <property type="molecule type" value="Genomic_DNA"/>
</dbReference>
<evidence type="ECO:0000259" key="3">
    <source>
        <dbReference type="Pfam" id="PF13649"/>
    </source>
</evidence>